<dbReference type="AlphaFoldDB" id="A0A3N5D1C6"/>
<feature type="region of interest" description="Disordered" evidence="1">
    <location>
        <begin position="117"/>
        <end position="136"/>
    </location>
</feature>
<sequence>MRRLLTTLVFLLVVLVAGLSALVLLVNPNDFRAYMVRQVEIRSGYQLHLAGPLRWHVWPQLSILSGRMSLTAPGADQPLVRADNMRLDVALLPLLSHQLKVQQVMLKGAVIELTPQTEERRPKDAPIGPATGSPVGEERGWSFDIAQLKVADSVLVFQHDGDEQITVRDINLQMEQNDSKQARIELSSRVNRDQRDLNLSLAATLDASQYPRQLTATISKLDYQLKGADLPPQGIMGSGTFIARWLEAQRRLELNQLRLTANDSDLQGNASVVLEEKPQWAIDLRATKLDLDGLVAANPVAANGKALQHAQSTLPRPVIAAGIDDTSYQNLRAFNARVNIAAANVRWRGLEFTDVQSRITNEYGLLTVAELAGKFGSGSMSLPGVLDARNQKPQLNFSPKIEDVEIGPILSAFNYPIALSGLLSMKGDFSGDRLNAEAFRRSWQGAASITMANTRMQGMNFQQLIQQAVTRSNGDVQAQETYDNVTTLDSFSAQAALNNGDLTLNNMAGKSSMLDLTGQGTLNLVDRQCDTRFNVTVLGGWQGDGRLIEVLKSTPIPLRVYGPWQKLNYSLQVDQALRKQLQGEAKRRLNDWLEKHKDSGKSKEVKELLNQL</sequence>
<proteinExistence type="predicted"/>
<evidence type="ECO:0000313" key="3">
    <source>
        <dbReference type="EMBL" id="RPH19950.1"/>
    </source>
</evidence>
<protein>
    <submittedName>
        <fullName evidence="3">Outer membrane assembly protein AsmA</fullName>
    </submittedName>
</protein>
<dbReference type="RefSeq" id="WP_124025807.1">
    <property type="nucleotide sequence ID" value="NZ_RPOH01000123.1"/>
</dbReference>
<organism evidence="3 4">
    <name type="scientific">Buttiauxella warmboldiae</name>
    <dbReference type="NCBI Taxonomy" id="82993"/>
    <lineage>
        <taxon>Bacteria</taxon>
        <taxon>Pseudomonadati</taxon>
        <taxon>Pseudomonadota</taxon>
        <taxon>Gammaproteobacteria</taxon>
        <taxon>Enterobacterales</taxon>
        <taxon>Enterobacteriaceae</taxon>
        <taxon>Buttiauxella</taxon>
    </lineage>
</organism>
<accession>A0A3N5D1C6</accession>
<reference evidence="3 4" key="1">
    <citation type="submission" date="2018-11" db="EMBL/GenBank/DDBJ databases">
        <title>Draft genome sequence of Buttiauxella warmboldiae CCUG 35512.</title>
        <authorList>
            <person name="Salva-Serra F."/>
            <person name="Marathe N."/>
            <person name="Moore E."/>
            <person name="Svensson L."/>
            <person name="Engstrom-Jakobsson H."/>
        </authorList>
    </citation>
    <scope>NUCLEOTIDE SEQUENCE [LARGE SCALE GENOMIC DNA]</scope>
    <source>
        <strain evidence="3 4">CCUG 35512</strain>
    </source>
</reference>
<evidence type="ECO:0000259" key="2">
    <source>
        <dbReference type="Pfam" id="PF05170"/>
    </source>
</evidence>
<gene>
    <name evidence="3" type="primary">asmA</name>
    <name evidence="3" type="ORF">EHN07_20285</name>
</gene>
<dbReference type="PANTHER" id="PTHR30441:SF4">
    <property type="entry name" value="PROTEIN ASMA"/>
    <property type="match status" value="1"/>
</dbReference>
<dbReference type="NCBIfam" id="NF008091">
    <property type="entry name" value="PRK10833.1"/>
    <property type="match status" value="1"/>
</dbReference>
<dbReference type="PANTHER" id="PTHR30441">
    <property type="entry name" value="DUF748 DOMAIN-CONTAINING PROTEIN"/>
    <property type="match status" value="1"/>
</dbReference>
<dbReference type="EMBL" id="RPOH01000123">
    <property type="protein sequence ID" value="RPH19950.1"/>
    <property type="molecule type" value="Genomic_DNA"/>
</dbReference>
<dbReference type="InterPro" id="IPR052894">
    <property type="entry name" value="AsmA-related"/>
</dbReference>
<name>A0A3N5D1C6_9ENTR</name>
<feature type="domain" description="AsmA" evidence="2">
    <location>
        <begin position="5"/>
        <end position="269"/>
    </location>
</feature>
<dbReference type="Proteomes" id="UP000268615">
    <property type="component" value="Unassembled WGS sequence"/>
</dbReference>
<dbReference type="OrthoDB" id="9766390at2"/>
<evidence type="ECO:0000313" key="4">
    <source>
        <dbReference type="Proteomes" id="UP000268615"/>
    </source>
</evidence>
<keyword evidence="4" id="KW-1185">Reference proteome</keyword>
<comment type="caution">
    <text evidence="3">The sequence shown here is derived from an EMBL/GenBank/DDBJ whole genome shotgun (WGS) entry which is preliminary data.</text>
</comment>
<evidence type="ECO:0000256" key="1">
    <source>
        <dbReference type="SAM" id="MobiDB-lite"/>
    </source>
</evidence>
<dbReference type="Pfam" id="PF05170">
    <property type="entry name" value="AsmA"/>
    <property type="match status" value="1"/>
</dbReference>
<dbReference type="GO" id="GO:0090313">
    <property type="term" value="P:regulation of protein targeting to membrane"/>
    <property type="evidence" value="ECO:0007669"/>
    <property type="project" value="TreeGrafter"/>
</dbReference>
<dbReference type="GO" id="GO:0005886">
    <property type="term" value="C:plasma membrane"/>
    <property type="evidence" value="ECO:0007669"/>
    <property type="project" value="TreeGrafter"/>
</dbReference>
<dbReference type="InterPro" id="IPR007844">
    <property type="entry name" value="AsmA"/>
</dbReference>